<dbReference type="Proteomes" id="UP000243376">
    <property type="component" value="Unassembled WGS sequence"/>
</dbReference>
<feature type="non-terminal residue" evidence="3">
    <location>
        <position position="851"/>
    </location>
</feature>
<feature type="domain" description="MalT-like TPR region" evidence="1">
    <location>
        <begin position="474"/>
        <end position="818"/>
    </location>
</feature>
<dbReference type="EMBL" id="PNIQ01001033">
    <property type="protein sequence ID" value="PMP74102.1"/>
    <property type="molecule type" value="Genomic_DNA"/>
</dbReference>
<name>A0A2J6WTR9_9CHLR</name>
<gene>
    <name evidence="3" type="ORF">C0184_15430</name>
</gene>
<proteinExistence type="predicted"/>
<dbReference type="InterPro" id="IPR041617">
    <property type="entry name" value="TPR_MalT"/>
</dbReference>
<reference evidence="3 4" key="1">
    <citation type="submission" date="2018-01" db="EMBL/GenBank/DDBJ databases">
        <title>Metagenomic assembled genomes from two thermal pools in the Uzon Caldera, Kamchatka, Russia.</title>
        <authorList>
            <person name="Wilkins L."/>
            <person name="Ettinger C."/>
        </authorList>
    </citation>
    <scope>NUCLEOTIDE SEQUENCE [LARGE SCALE GENOMIC DNA]</scope>
    <source>
        <strain evidence="3">ZAV-02</strain>
    </source>
</reference>
<protein>
    <submittedName>
        <fullName evidence="3">LuxR family transcriptional regulator</fullName>
    </submittedName>
</protein>
<dbReference type="Gene3D" id="3.40.50.300">
    <property type="entry name" value="P-loop containing nucleotide triphosphate hydrolases"/>
    <property type="match status" value="1"/>
</dbReference>
<dbReference type="SUPFAM" id="SSF52540">
    <property type="entry name" value="P-loop containing nucleoside triphosphate hydrolases"/>
    <property type="match status" value="1"/>
</dbReference>
<evidence type="ECO:0000259" key="1">
    <source>
        <dbReference type="Pfam" id="PF17874"/>
    </source>
</evidence>
<feature type="domain" description="MalT-like winged helix" evidence="2">
    <location>
        <begin position="261"/>
        <end position="350"/>
    </location>
</feature>
<dbReference type="Pfam" id="PF25873">
    <property type="entry name" value="WHD_MalT"/>
    <property type="match status" value="1"/>
</dbReference>
<dbReference type="Pfam" id="PF17874">
    <property type="entry name" value="TPR_MalT"/>
    <property type="match status" value="1"/>
</dbReference>
<organism evidence="3 4">
    <name type="scientific">Chloroflexus aggregans</name>
    <dbReference type="NCBI Taxonomy" id="152260"/>
    <lineage>
        <taxon>Bacteria</taxon>
        <taxon>Bacillati</taxon>
        <taxon>Chloroflexota</taxon>
        <taxon>Chloroflexia</taxon>
        <taxon>Chloroflexales</taxon>
        <taxon>Chloroflexineae</taxon>
        <taxon>Chloroflexaceae</taxon>
        <taxon>Chloroflexus</taxon>
    </lineage>
</organism>
<evidence type="ECO:0000259" key="2">
    <source>
        <dbReference type="Pfam" id="PF25873"/>
    </source>
</evidence>
<dbReference type="Gene3D" id="1.25.40.10">
    <property type="entry name" value="Tetratricopeptide repeat domain"/>
    <property type="match status" value="1"/>
</dbReference>
<evidence type="ECO:0000313" key="3">
    <source>
        <dbReference type="EMBL" id="PMP74102.1"/>
    </source>
</evidence>
<dbReference type="InterPro" id="IPR011990">
    <property type="entry name" value="TPR-like_helical_dom_sf"/>
</dbReference>
<accession>A0A2J6WTR9</accession>
<sequence>MMPLVRTKLQPPEASPSLLARPRLYERLRYALHSRVVLITAPDGYGKTSLLTVWIGESRKEWPQIAWLTLDAADNDLRRLFVYLVEALPHLPPTRRAQLQAWRETEVGLDAEQWCTELLNDLAEIGDATIIVFDDYHTITDNQIHHAITFLVEHLPQRCRLIIATRSDPPLPLARWRARGQLAELRSFDLAFTPEEAAAFLLEEMELPLEREHIVALLESTEGWPAGLHLAALALRHHSHQGKPVDTIISGNRYLVDYLIEDVFNQQPSHIQQFLLQTSILDRLCGPLCDTVISINERGSNEQSHSSYSQLILAELERNNLFLFPLDTERNWYRYHHLFADVLRERLETGSSPDHIALLHQRTSAWFAAHGILPLAINHALRAQAFDDVVAMIEPIGLAVVSQVGETTLRRWLLQIPDTAFEQHPRLALLRAWLATTDYQMEDAAYWIAVAERALARVASGTATPFGPIANLRGELSAVHVRLAVLRGDNDQVLQEGRQALAWLQTDNQALRMRIAKDLGYTYFAQGDLVRAEQAFSEAIVNGFNAGLPYISAMATSDDAYTKTLRGSIGTAIQTCRETINHMLQRNRDRASPGIGLPFLAIADLHGVRHEFAGALPALAEAESSIKLGNTTSYLCLLIVTARINRARGDVAGALRVVRQARFLARQRKIDWVLAVLNGFEAQLALEQGDLVTAEHLLEAQLHPPVEFRMIPIAAFYAREHITRTQYEWRLARAHAASNSTELHALAAALAAPMQGEIWQMLAPLDASLLRGLALLAVGEDVTDIILTALDLATVERIVTPFVQAGASLRMILHQLSARQRLPAYGEYILSRLDQDEPLPVSMPITPAPST</sequence>
<comment type="caution">
    <text evidence="3">The sequence shown here is derived from an EMBL/GenBank/DDBJ whole genome shotgun (WGS) entry which is preliminary data.</text>
</comment>
<dbReference type="InterPro" id="IPR027417">
    <property type="entry name" value="P-loop_NTPase"/>
</dbReference>
<dbReference type="AlphaFoldDB" id="A0A2J6WTR9"/>
<dbReference type="InterPro" id="IPR059106">
    <property type="entry name" value="WHD_MalT"/>
</dbReference>
<evidence type="ECO:0000313" key="4">
    <source>
        <dbReference type="Proteomes" id="UP000243376"/>
    </source>
</evidence>